<dbReference type="Proteomes" id="UP001416393">
    <property type="component" value="Unassembled WGS sequence"/>
</dbReference>
<keyword evidence="2" id="KW-1185">Reference proteome</keyword>
<reference evidence="1 2" key="1">
    <citation type="submission" date="2024-01" db="EMBL/GenBank/DDBJ databases">
        <title>Mariniflexile litorale sp. nov., isolated from the shallow sediments of the Sea of Japan.</title>
        <authorList>
            <person name="Romanenko L."/>
            <person name="Bystritskaya E."/>
            <person name="Isaeva M."/>
        </authorList>
    </citation>
    <scope>NUCLEOTIDE SEQUENCE [LARGE SCALE GENOMIC DNA]</scope>
    <source>
        <strain evidence="1 2">KCTC 32427</strain>
    </source>
</reference>
<gene>
    <name evidence="1" type="ORF">VP395_13250</name>
</gene>
<accession>A0ABV0AC74</accession>
<sequence>MMLLQHNIKTLKEAYTIVIEDSKDELNSLGMIFVNPKEFLENFTNDYLIDSKNRIISKIIEFKSNENDHAQAEITWTEEDGDFYMLVTTVETKKYFYKILCWTLLENKADLKSDFLTISKSIQD</sequence>
<dbReference type="RefSeq" id="WP_346242501.1">
    <property type="nucleotide sequence ID" value="NZ_JAZHYP010000007.1"/>
</dbReference>
<comment type="caution">
    <text evidence="1">The sequence shown here is derived from an EMBL/GenBank/DDBJ whole genome shotgun (WGS) entry which is preliminary data.</text>
</comment>
<dbReference type="EMBL" id="JAZHYP010000007">
    <property type="protein sequence ID" value="MEN3324702.1"/>
    <property type="molecule type" value="Genomic_DNA"/>
</dbReference>
<evidence type="ECO:0000313" key="1">
    <source>
        <dbReference type="EMBL" id="MEN3324702.1"/>
    </source>
</evidence>
<evidence type="ECO:0000313" key="2">
    <source>
        <dbReference type="Proteomes" id="UP001416393"/>
    </source>
</evidence>
<name>A0ABV0AC74_9FLAO</name>
<organism evidence="1 2">
    <name type="scientific">Mariniflexile soesokkakense</name>
    <dbReference type="NCBI Taxonomy" id="1343160"/>
    <lineage>
        <taxon>Bacteria</taxon>
        <taxon>Pseudomonadati</taxon>
        <taxon>Bacteroidota</taxon>
        <taxon>Flavobacteriia</taxon>
        <taxon>Flavobacteriales</taxon>
        <taxon>Flavobacteriaceae</taxon>
        <taxon>Mariniflexile</taxon>
    </lineage>
</organism>
<protein>
    <submittedName>
        <fullName evidence="1">Uncharacterized protein</fullName>
    </submittedName>
</protein>
<proteinExistence type="predicted"/>